<dbReference type="Gene3D" id="3.60.21.10">
    <property type="match status" value="1"/>
</dbReference>
<comment type="similarity">
    <text evidence="4">Belongs to the cyclic nucleotide phosphodiesterase class-III family.</text>
</comment>
<keyword evidence="2" id="KW-0378">Hydrolase</keyword>
<dbReference type="RefSeq" id="WP_113029901.1">
    <property type="nucleotide sequence ID" value="NZ_QMFB01000002.1"/>
</dbReference>
<comment type="caution">
    <text evidence="6">The sequence shown here is derived from an EMBL/GenBank/DDBJ whole genome shotgun (WGS) entry which is preliminary data.</text>
</comment>
<name>A0A329MRC6_9BACL</name>
<dbReference type="Proteomes" id="UP000250369">
    <property type="component" value="Unassembled WGS sequence"/>
</dbReference>
<dbReference type="PANTHER" id="PTHR42988:SF2">
    <property type="entry name" value="CYCLIC NUCLEOTIDE PHOSPHODIESTERASE CBUA0032-RELATED"/>
    <property type="match status" value="1"/>
</dbReference>
<evidence type="ECO:0000256" key="2">
    <source>
        <dbReference type="ARBA" id="ARBA00022801"/>
    </source>
</evidence>
<evidence type="ECO:0000259" key="5">
    <source>
        <dbReference type="Pfam" id="PF00149"/>
    </source>
</evidence>
<dbReference type="GO" id="GO:0016787">
    <property type="term" value="F:hydrolase activity"/>
    <property type="evidence" value="ECO:0007669"/>
    <property type="project" value="UniProtKB-KW"/>
</dbReference>
<dbReference type="PANTHER" id="PTHR42988">
    <property type="entry name" value="PHOSPHOHYDROLASE"/>
    <property type="match status" value="1"/>
</dbReference>
<organism evidence="6 7">
    <name type="scientific">Paenibacillus contaminans</name>
    <dbReference type="NCBI Taxonomy" id="450362"/>
    <lineage>
        <taxon>Bacteria</taxon>
        <taxon>Bacillati</taxon>
        <taxon>Bacillota</taxon>
        <taxon>Bacilli</taxon>
        <taxon>Bacillales</taxon>
        <taxon>Paenibacillaceae</taxon>
        <taxon>Paenibacillus</taxon>
    </lineage>
</organism>
<dbReference type="GO" id="GO:0046872">
    <property type="term" value="F:metal ion binding"/>
    <property type="evidence" value="ECO:0007669"/>
    <property type="project" value="UniProtKB-KW"/>
</dbReference>
<dbReference type="OrthoDB" id="1645838at2"/>
<gene>
    <name evidence="6" type="ORF">DQG23_06035</name>
</gene>
<accession>A0A329MRC6</accession>
<dbReference type="AlphaFoldDB" id="A0A329MRC6"/>
<keyword evidence="1" id="KW-0479">Metal-binding</keyword>
<dbReference type="InterPro" id="IPR029052">
    <property type="entry name" value="Metallo-depent_PP-like"/>
</dbReference>
<dbReference type="InterPro" id="IPR004843">
    <property type="entry name" value="Calcineurin-like_PHP"/>
</dbReference>
<proteinExistence type="inferred from homology"/>
<feature type="domain" description="Calcineurin-like phosphoesterase" evidence="5">
    <location>
        <begin position="2"/>
        <end position="199"/>
    </location>
</feature>
<dbReference type="InterPro" id="IPR050884">
    <property type="entry name" value="CNP_phosphodiesterase-III"/>
</dbReference>
<keyword evidence="7" id="KW-1185">Reference proteome</keyword>
<evidence type="ECO:0000313" key="7">
    <source>
        <dbReference type="Proteomes" id="UP000250369"/>
    </source>
</evidence>
<evidence type="ECO:0000256" key="1">
    <source>
        <dbReference type="ARBA" id="ARBA00022723"/>
    </source>
</evidence>
<dbReference type="EMBL" id="QMFB01000002">
    <property type="protein sequence ID" value="RAV22495.1"/>
    <property type="molecule type" value="Genomic_DNA"/>
</dbReference>
<dbReference type="SUPFAM" id="SSF56300">
    <property type="entry name" value="Metallo-dependent phosphatases"/>
    <property type="match status" value="1"/>
</dbReference>
<sequence length="281" mass="32013">MLRIALTGDLHYFRLEKGQADSEELAEGRRLFFETYLRAFLEYEADWHISIGDFTHNGHEEEFEELNRLLKEKGVRYRMALGNHDAQTLAKSRVAELTGFPSYDVVHTDEATLVFLDTAKEMSPHNWEGEIDEKQLAWLETVIADSGSKTLLVFAHHPVYGTTTHSTDKWLSVRPGSRLRYVLAAKDGQGVYFNGHNHVNSIVQSGHWHFVQSAAALCHPSFKIIEVGEEYISIREIPVVHGDLTRGREMLRSRFNGFAFIEAAEAQGSEGDRNRLIELEL</sequence>
<keyword evidence="3" id="KW-0408">Iron</keyword>
<evidence type="ECO:0000313" key="6">
    <source>
        <dbReference type="EMBL" id="RAV22495.1"/>
    </source>
</evidence>
<dbReference type="Pfam" id="PF00149">
    <property type="entry name" value="Metallophos"/>
    <property type="match status" value="1"/>
</dbReference>
<evidence type="ECO:0000256" key="3">
    <source>
        <dbReference type="ARBA" id="ARBA00023004"/>
    </source>
</evidence>
<reference evidence="6 7" key="1">
    <citation type="journal article" date="2009" name="Int. J. Syst. Evol. Microbiol.">
        <title>Paenibacillus contaminans sp. nov., isolated from a contaminated laboratory plate.</title>
        <authorList>
            <person name="Chou J.H."/>
            <person name="Lee J.H."/>
            <person name="Lin M.C."/>
            <person name="Chang P.S."/>
            <person name="Arun A.B."/>
            <person name="Young C.C."/>
            <person name="Chen W.M."/>
        </authorList>
    </citation>
    <scope>NUCLEOTIDE SEQUENCE [LARGE SCALE GENOMIC DNA]</scope>
    <source>
        <strain evidence="6 7">CKOBP-6</strain>
    </source>
</reference>
<evidence type="ECO:0000256" key="4">
    <source>
        <dbReference type="ARBA" id="ARBA00025742"/>
    </source>
</evidence>
<protein>
    <submittedName>
        <fullName evidence="6">Metallophosphoesterase</fullName>
    </submittedName>
</protein>